<dbReference type="Pfam" id="PF06439">
    <property type="entry name" value="3keto-disac_hyd"/>
    <property type="match status" value="1"/>
</dbReference>
<dbReference type="Proteomes" id="UP000225740">
    <property type="component" value="Unassembled WGS sequence"/>
</dbReference>
<comment type="caution">
    <text evidence="3">The sequence shown here is derived from an EMBL/GenBank/DDBJ whole genome shotgun (WGS) entry which is preliminary data.</text>
</comment>
<dbReference type="PROSITE" id="PS51257">
    <property type="entry name" value="PROKAR_LIPOPROTEIN"/>
    <property type="match status" value="1"/>
</dbReference>
<dbReference type="GO" id="GO:0016787">
    <property type="term" value="F:hydrolase activity"/>
    <property type="evidence" value="ECO:0007669"/>
    <property type="project" value="UniProtKB-KW"/>
</dbReference>
<sequence>MKCWCLSGREFHLIGAVLGSASVLACCLVNAADNVGAAAEAVPSVEQSGVATDFVELFDGKSFDGWEHGGNWRLEDGAFFRAAGGGPLTYKRKLVPDDFELRFEWKVSKGCNSGVYYRPGQVEYQVLDNVSSPYGENPRQSAASLFFCMAPSKDATRPVGEWNSGRVVCKGTVIQHWLNGQKVLDFDYTDPKWAEMVKLLTIRGGDLTGRGGELWLQDHGQPVWYRNLRLREIPSDEPLNPSPDFEPMSIPPGALAKEQQRVQAMLEAARSR</sequence>
<evidence type="ECO:0000313" key="3">
    <source>
        <dbReference type="EMBL" id="PHQ36898.1"/>
    </source>
</evidence>
<gene>
    <name evidence="3" type="ORF">CEE69_00470</name>
</gene>
<feature type="chain" id="PRO_5013619115" evidence="1">
    <location>
        <begin position="32"/>
        <end position="272"/>
    </location>
</feature>
<feature type="domain" description="3-keto-alpha-glucoside-1,2-lyase/3-keto-2-hydroxy-glucal hydratase" evidence="2">
    <location>
        <begin position="53"/>
        <end position="231"/>
    </location>
</feature>
<keyword evidence="4" id="KW-1185">Reference proteome</keyword>
<keyword evidence="3" id="KW-0378">Hydrolase</keyword>
<dbReference type="RefSeq" id="WP_099258606.1">
    <property type="nucleotide sequence ID" value="NZ_NIZW01000001.1"/>
</dbReference>
<dbReference type="InterPro" id="IPR010496">
    <property type="entry name" value="AL/BT2_dom"/>
</dbReference>
<evidence type="ECO:0000256" key="1">
    <source>
        <dbReference type="SAM" id="SignalP"/>
    </source>
</evidence>
<organism evidence="3 4">
    <name type="scientific">Rhodopirellula bahusiensis</name>
    <dbReference type="NCBI Taxonomy" id="2014065"/>
    <lineage>
        <taxon>Bacteria</taxon>
        <taxon>Pseudomonadati</taxon>
        <taxon>Planctomycetota</taxon>
        <taxon>Planctomycetia</taxon>
        <taxon>Pirellulales</taxon>
        <taxon>Pirellulaceae</taxon>
        <taxon>Rhodopirellula</taxon>
    </lineage>
</organism>
<keyword evidence="1" id="KW-0732">Signal</keyword>
<proteinExistence type="predicted"/>
<accession>A0A2G1WCY7</accession>
<protein>
    <submittedName>
        <fullName evidence="3">Glycosyl hydrolase</fullName>
    </submittedName>
</protein>
<evidence type="ECO:0000313" key="4">
    <source>
        <dbReference type="Proteomes" id="UP000225740"/>
    </source>
</evidence>
<evidence type="ECO:0000259" key="2">
    <source>
        <dbReference type="Pfam" id="PF06439"/>
    </source>
</evidence>
<dbReference type="GeneID" id="90606790"/>
<dbReference type="AlphaFoldDB" id="A0A2G1WCY7"/>
<dbReference type="EMBL" id="NIZW01000001">
    <property type="protein sequence ID" value="PHQ36898.1"/>
    <property type="molecule type" value="Genomic_DNA"/>
</dbReference>
<dbReference type="Gene3D" id="2.60.120.560">
    <property type="entry name" value="Exo-inulinase, domain 1"/>
    <property type="match status" value="1"/>
</dbReference>
<name>A0A2G1WCY7_9BACT</name>
<dbReference type="OrthoDB" id="9814708at2"/>
<reference evidence="3 4" key="1">
    <citation type="submission" date="2017-06" db="EMBL/GenBank/DDBJ databases">
        <title>Description of Rhodopirellula bahusiensis sp. nov.</title>
        <authorList>
            <person name="Kizina J."/>
            <person name="Harder J."/>
        </authorList>
    </citation>
    <scope>NUCLEOTIDE SEQUENCE [LARGE SCALE GENOMIC DNA]</scope>
    <source>
        <strain evidence="3 4">SWK21</strain>
    </source>
</reference>
<feature type="signal peptide" evidence="1">
    <location>
        <begin position="1"/>
        <end position="31"/>
    </location>
</feature>